<evidence type="ECO:0000259" key="2">
    <source>
        <dbReference type="PROSITE" id="PS51384"/>
    </source>
</evidence>
<dbReference type="InterPro" id="IPR012675">
    <property type="entry name" value="Beta-grasp_dom_sf"/>
</dbReference>
<dbReference type="CDD" id="cd00207">
    <property type="entry name" value="fer2"/>
    <property type="match status" value="1"/>
</dbReference>
<dbReference type="InterPro" id="IPR050415">
    <property type="entry name" value="MRET"/>
</dbReference>
<dbReference type="EMBL" id="JAAVLX010000001">
    <property type="protein sequence ID" value="NOJ38179.1"/>
    <property type="molecule type" value="Genomic_DNA"/>
</dbReference>
<dbReference type="Gene3D" id="3.10.20.30">
    <property type="match status" value="1"/>
</dbReference>
<dbReference type="PROSITE" id="PS00197">
    <property type="entry name" value="2FE2S_FER_1"/>
    <property type="match status" value="1"/>
</dbReference>
<reference evidence="3 4" key="1">
    <citation type="submission" date="2020-03" db="EMBL/GenBank/DDBJ databases">
        <title>Bradyrhizobium diversity isolated from nodules of Indigofera sp.</title>
        <authorList>
            <person name="Klepa M."/>
            <person name="Helene L."/>
            <person name="Hungria M."/>
        </authorList>
    </citation>
    <scope>NUCLEOTIDE SEQUENCE [LARGE SCALE GENOMIC DNA]</scope>
    <source>
        <strain evidence="3 4">WSM 1791</strain>
    </source>
</reference>
<dbReference type="InterPro" id="IPR039261">
    <property type="entry name" value="FNR_nucleotide-bd"/>
</dbReference>
<dbReference type="InterPro" id="IPR001041">
    <property type="entry name" value="2Fe-2S_ferredoxin-type"/>
</dbReference>
<dbReference type="PRINTS" id="PR00409">
    <property type="entry name" value="PHDIOXRDTASE"/>
</dbReference>
<proteinExistence type="predicted"/>
<feature type="domain" description="2Fe-2S ferredoxin-type" evidence="1">
    <location>
        <begin position="231"/>
        <end position="323"/>
    </location>
</feature>
<dbReference type="InterPro" id="IPR006058">
    <property type="entry name" value="2Fe2S_fd_BS"/>
</dbReference>
<dbReference type="InterPro" id="IPR008333">
    <property type="entry name" value="Cbr1-like_FAD-bd_dom"/>
</dbReference>
<dbReference type="PANTHER" id="PTHR47354:SF2">
    <property type="entry name" value="BLR2392 PROTEIN"/>
    <property type="match status" value="1"/>
</dbReference>
<dbReference type="Gene3D" id="3.40.50.80">
    <property type="entry name" value="Nucleotide-binding domain of ferredoxin-NADP reductase (FNR) module"/>
    <property type="match status" value="1"/>
</dbReference>
<dbReference type="InterPro" id="IPR001433">
    <property type="entry name" value="OxRdtase_FAD/NAD-bd"/>
</dbReference>
<dbReference type="SUPFAM" id="SSF63380">
    <property type="entry name" value="Riboflavin synthase domain-like"/>
    <property type="match status" value="1"/>
</dbReference>
<sequence>MRFAEQWSWCTVDAVNDVTPTIREFRLRPESRQVVPYSAGSHIGVTVLIDGQPARRSYSLVENSDASNYRIAVRLAPDSRGGSRGMWNLQAGARIETSNPTSLLEIDWTRKNYCLIAGGIGITPITGIAAALRRRNIDVSLHYAVKSRGDAAFLDELTVLLGDRLMVHATDEGARLDLDATFRALPEDAIAMICGPMRMLEAAQRAWNDAGRAPADLRYETFGSSGLKPTAEFRVRLKDTETELVVPQNSSMLDALNGAGFEVISDCQRGECGVCAVDVVAVEGEIDHRDVFFSDQQKQDNRKICPCVSRAIGVVTIDTLYRPEAV</sequence>
<dbReference type="SUPFAM" id="SSF54292">
    <property type="entry name" value="2Fe-2S ferredoxin-like"/>
    <property type="match status" value="1"/>
</dbReference>
<dbReference type="PANTHER" id="PTHR47354">
    <property type="entry name" value="NADH OXIDOREDUCTASE HCR"/>
    <property type="match status" value="1"/>
</dbReference>
<dbReference type="InterPro" id="IPR017927">
    <property type="entry name" value="FAD-bd_FR_type"/>
</dbReference>
<dbReference type="GO" id="GO:0016491">
    <property type="term" value="F:oxidoreductase activity"/>
    <property type="evidence" value="ECO:0007669"/>
    <property type="project" value="InterPro"/>
</dbReference>
<gene>
    <name evidence="3" type="ORF">HCN58_00860</name>
</gene>
<dbReference type="PROSITE" id="PS51085">
    <property type="entry name" value="2FE2S_FER_2"/>
    <property type="match status" value="1"/>
</dbReference>
<dbReference type="InterPro" id="IPR017938">
    <property type="entry name" value="Riboflavin_synthase-like_b-brl"/>
</dbReference>
<dbReference type="SUPFAM" id="SSF52343">
    <property type="entry name" value="Ferredoxin reductase-like, C-terminal NADP-linked domain"/>
    <property type="match status" value="1"/>
</dbReference>
<protein>
    <submittedName>
        <fullName evidence="3">Oxidoreductase</fullName>
    </submittedName>
</protein>
<evidence type="ECO:0000259" key="1">
    <source>
        <dbReference type="PROSITE" id="PS51085"/>
    </source>
</evidence>
<organism evidence="3 4">
    <name type="scientific">Bradyrhizobium australiense</name>
    <dbReference type="NCBI Taxonomy" id="2721161"/>
    <lineage>
        <taxon>Bacteria</taxon>
        <taxon>Pseudomonadati</taxon>
        <taxon>Pseudomonadota</taxon>
        <taxon>Alphaproteobacteria</taxon>
        <taxon>Hyphomicrobiales</taxon>
        <taxon>Nitrobacteraceae</taxon>
        <taxon>Bradyrhizobium</taxon>
    </lineage>
</organism>
<dbReference type="GO" id="GO:0051537">
    <property type="term" value="F:2 iron, 2 sulfur cluster binding"/>
    <property type="evidence" value="ECO:0007669"/>
    <property type="project" value="InterPro"/>
</dbReference>
<feature type="domain" description="FAD-binding FR-type" evidence="2">
    <location>
        <begin position="5"/>
        <end position="107"/>
    </location>
</feature>
<dbReference type="RefSeq" id="WP_171577487.1">
    <property type="nucleotide sequence ID" value="NZ_JAAVLX010000001.1"/>
</dbReference>
<name>A0A7Y4GMB6_9BRAD</name>
<dbReference type="PROSITE" id="PS51384">
    <property type="entry name" value="FAD_FR"/>
    <property type="match status" value="1"/>
</dbReference>
<evidence type="ECO:0000313" key="4">
    <source>
        <dbReference type="Proteomes" id="UP000544122"/>
    </source>
</evidence>
<dbReference type="InterPro" id="IPR036010">
    <property type="entry name" value="2Fe-2S_ferredoxin-like_sf"/>
</dbReference>
<dbReference type="CDD" id="cd06185">
    <property type="entry name" value="PDR_like"/>
    <property type="match status" value="1"/>
</dbReference>
<accession>A0A7Y4GMB6</accession>
<dbReference type="Pfam" id="PF00175">
    <property type="entry name" value="NAD_binding_1"/>
    <property type="match status" value="1"/>
</dbReference>
<keyword evidence="4" id="KW-1185">Reference proteome</keyword>
<dbReference type="Proteomes" id="UP000544122">
    <property type="component" value="Unassembled WGS sequence"/>
</dbReference>
<evidence type="ECO:0000313" key="3">
    <source>
        <dbReference type="EMBL" id="NOJ38179.1"/>
    </source>
</evidence>
<dbReference type="Pfam" id="PF00111">
    <property type="entry name" value="Fer2"/>
    <property type="match status" value="1"/>
</dbReference>
<comment type="caution">
    <text evidence="3">The sequence shown here is derived from an EMBL/GenBank/DDBJ whole genome shotgun (WGS) entry which is preliminary data.</text>
</comment>
<dbReference type="Pfam" id="PF00970">
    <property type="entry name" value="FAD_binding_6"/>
    <property type="match status" value="1"/>
</dbReference>
<dbReference type="AlphaFoldDB" id="A0A7Y4GMB6"/>
<dbReference type="Gene3D" id="2.40.30.10">
    <property type="entry name" value="Translation factors"/>
    <property type="match status" value="1"/>
</dbReference>